<evidence type="ECO:0000259" key="1">
    <source>
        <dbReference type="Pfam" id="PF06114"/>
    </source>
</evidence>
<dbReference type="AlphaFoldDB" id="A0A414UQQ2"/>
<dbReference type="Gene3D" id="1.10.10.2910">
    <property type="match status" value="1"/>
</dbReference>
<feature type="domain" description="IrrE N-terminal-like" evidence="1">
    <location>
        <begin position="63"/>
        <end position="201"/>
    </location>
</feature>
<proteinExistence type="predicted"/>
<accession>A0A414UQQ2</accession>
<sequence length="312" mass="36997">MSDINYKELFEHYYQKDYDFNTSSLSAEQIKDIKQTARQMRVDYALAPMGTSIFNWILNQNSNIRFELVPFDSENIDGMLYVPTTGKDCAYIILNVNKPLINQIFTAAHEFYHYIKDYKKFRETPYICDFNKLKDINEMCASRFAAELLLPEEALLREIKDYLVNMKIPDTSKMTFHQYATLMIFLTVKYQMPLKAVIYRLAEEGYIKNIEEYIKNYEFIKNVLREIEIFKKRVEELYKKENNYVLPYSSTYVDMERAFSTGNASREEILEDAKKLELDMKLIDDILAQDTEEDDEETDDEELFALIRAKRG</sequence>
<dbReference type="PANTHER" id="PTHR43236:SF1">
    <property type="entry name" value="BLL7220 PROTEIN"/>
    <property type="match status" value="1"/>
</dbReference>
<dbReference type="RefSeq" id="WP_021740610.1">
    <property type="nucleotide sequence ID" value="NZ_BAABSA010000001.1"/>
</dbReference>
<protein>
    <submittedName>
        <fullName evidence="3">ImmA/IrrE family metallo-endopeptidase</fullName>
    </submittedName>
</protein>
<dbReference type="Proteomes" id="UP000285697">
    <property type="component" value="Unassembled WGS sequence"/>
</dbReference>
<evidence type="ECO:0000313" key="5">
    <source>
        <dbReference type="Proteomes" id="UP000285697"/>
    </source>
</evidence>
<dbReference type="InterPro" id="IPR010359">
    <property type="entry name" value="IrrE_HExxH"/>
</dbReference>
<dbReference type="PANTHER" id="PTHR43236">
    <property type="entry name" value="ANTITOXIN HIGA1"/>
    <property type="match status" value="1"/>
</dbReference>
<reference evidence="4 5" key="1">
    <citation type="submission" date="2018-08" db="EMBL/GenBank/DDBJ databases">
        <title>A genome reference for cultivated species of the human gut microbiota.</title>
        <authorList>
            <person name="Zou Y."/>
            <person name="Xue W."/>
            <person name="Luo G."/>
        </authorList>
    </citation>
    <scope>NUCLEOTIDE SEQUENCE [LARGE SCALE GENOMIC DNA]</scope>
    <source>
        <strain evidence="3 4">AM21-18</strain>
        <strain evidence="2 5">AM22-7AC</strain>
    </source>
</reference>
<dbReference type="GeneID" id="42787904"/>
<evidence type="ECO:0000313" key="3">
    <source>
        <dbReference type="EMBL" id="RHG77992.1"/>
    </source>
</evidence>
<evidence type="ECO:0000313" key="4">
    <source>
        <dbReference type="Proteomes" id="UP000283981"/>
    </source>
</evidence>
<dbReference type="Proteomes" id="UP000283981">
    <property type="component" value="Unassembled WGS sequence"/>
</dbReference>
<dbReference type="InterPro" id="IPR052345">
    <property type="entry name" value="Rad_response_metalloprotease"/>
</dbReference>
<gene>
    <name evidence="3" type="ORF">DW243_18030</name>
    <name evidence="2" type="ORF">DW270_13075</name>
</gene>
<dbReference type="EMBL" id="QRIA01000021">
    <property type="protein sequence ID" value="RHG16547.1"/>
    <property type="molecule type" value="Genomic_DNA"/>
</dbReference>
<name>A0A414UQQ2_MEDGN</name>
<organism evidence="3 4">
    <name type="scientific">Mediterraneibacter gnavus</name>
    <name type="common">Ruminococcus gnavus</name>
    <dbReference type="NCBI Taxonomy" id="33038"/>
    <lineage>
        <taxon>Bacteria</taxon>
        <taxon>Bacillati</taxon>
        <taxon>Bacillota</taxon>
        <taxon>Clostridia</taxon>
        <taxon>Lachnospirales</taxon>
        <taxon>Lachnospiraceae</taxon>
        <taxon>Mediterraneibacter</taxon>
    </lineage>
</organism>
<comment type="caution">
    <text evidence="3">The sequence shown here is derived from an EMBL/GenBank/DDBJ whole genome shotgun (WGS) entry which is preliminary data.</text>
</comment>
<evidence type="ECO:0000313" key="2">
    <source>
        <dbReference type="EMBL" id="RHG16547.1"/>
    </source>
</evidence>
<dbReference type="Pfam" id="PF06114">
    <property type="entry name" value="Peptidase_M78"/>
    <property type="match status" value="1"/>
</dbReference>
<dbReference type="EMBL" id="QRIS01000064">
    <property type="protein sequence ID" value="RHG77992.1"/>
    <property type="molecule type" value="Genomic_DNA"/>
</dbReference>